<dbReference type="EMBL" id="GBRH01186601">
    <property type="protein sequence ID" value="JAE11295.1"/>
    <property type="molecule type" value="Transcribed_RNA"/>
</dbReference>
<reference evidence="2" key="1">
    <citation type="submission" date="2014-09" db="EMBL/GenBank/DDBJ databases">
        <authorList>
            <person name="Magalhaes I.L.F."/>
            <person name="Oliveira U."/>
            <person name="Santos F.R."/>
            <person name="Vidigal T.H.D.A."/>
            <person name="Brescovit A.D."/>
            <person name="Santos A.J."/>
        </authorList>
    </citation>
    <scope>NUCLEOTIDE SEQUENCE</scope>
    <source>
        <tissue evidence="2">Shoot tissue taken approximately 20 cm above the soil surface</tissue>
    </source>
</reference>
<dbReference type="AlphaFoldDB" id="A0A0A9FE31"/>
<sequence length="135" mass="14662">MHFTLGTLVDQVIIADTAVPPVADHIHHGLLDPLLPLLPVLRVPVPRSYGLLPRRRAAPLRLGISRNPSRRRDLLPRAGRRHLLALGLRPVRRASSAVGPVRPVARAPRHGGPTLARTPPPRQMRGAGRGGARKP</sequence>
<accession>A0A0A9FE31</accession>
<name>A0A0A9FE31_ARUDO</name>
<evidence type="ECO:0000313" key="2">
    <source>
        <dbReference type="EMBL" id="JAE11295.1"/>
    </source>
</evidence>
<reference evidence="2" key="2">
    <citation type="journal article" date="2015" name="Data Brief">
        <title>Shoot transcriptome of the giant reed, Arundo donax.</title>
        <authorList>
            <person name="Barrero R.A."/>
            <person name="Guerrero F.D."/>
            <person name="Moolhuijzen P."/>
            <person name="Goolsby J.A."/>
            <person name="Tidwell J."/>
            <person name="Bellgard S.E."/>
            <person name="Bellgard M.I."/>
        </authorList>
    </citation>
    <scope>NUCLEOTIDE SEQUENCE</scope>
    <source>
        <tissue evidence="2">Shoot tissue taken approximately 20 cm above the soil surface</tissue>
    </source>
</reference>
<evidence type="ECO:0000256" key="1">
    <source>
        <dbReference type="SAM" id="MobiDB-lite"/>
    </source>
</evidence>
<proteinExistence type="predicted"/>
<organism evidence="2">
    <name type="scientific">Arundo donax</name>
    <name type="common">Giant reed</name>
    <name type="synonym">Donax arundinaceus</name>
    <dbReference type="NCBI Taxonomy" id="35708"/>
    <lineage>
        <taxon>Eukaryota</taxon>
        <taxon>Viridiplantae</taxon>
        <taxon>Streptophyta</taxon>
        <taxon>Embryophyta</taxon>
        <taxon>Tracheophyta</taxon>
        <taxon>Spermatophyta</taxon>
        <taxon>Magnoliopsida</taxon>
        <taxon>Liliopsida</taxon>
        <taxon>Poales</taxon>
        <taxon>Poaceae</taxon>
        <taxon>PACMAD clade</taxon>
        <taxon>Arundinoideae</taxon>
        <taxon>Arundineae</taxon>
        <taxon>Arundo</taxon>
    </lineage>
</organism>
<feature type="region of interest" description="Disordered" evidence="1">
    <location>
        <begin position="95"/>
        <end position="135"/>
    </location>
</feature>
<protein>
    <submittedName>
        <fullName evidence="2">Uncharacterized protein</fullName>
    </submittedName>
</protein>